<comment type="caution">
    <text evidence="2">The sequence shown here is derived from an EMBL/GenBank/DDBJ whole genome shotgun (WGS) entry which is preliminary data.</text>
</comment>
<feature type="compositionally biased region" description="Basic and acidic residues" evidence="1">
    <location>
        <begin position="41"/>
        <end position="65"/>
    </location>
</feature>
<reference evidence="2 3" key="1">
    <citation type="submission" date="2018-10" db="EMBL/GenBank/DDBJ databases">
        <title>Genome assembly for a Yunnan-Guizhou Plateau 3E fish, Anabarilius grahami (Regan), and its evolutionary and genetic applications.</title>
        <authorList>
            <person name="Jiang W."/>
        </authorList>
    </citation>
    <scope>NUCLEOTIDE SEQUENCE [LARGE SCALE GENOMIC DNA]</scope>
    <source>
        <strain evidence="2">AG-KIZ</strain>
        <tissue evidence="2">Muscle</tissue>
    </source>
</reference>
<protein>
    <submittedName>
        <fullName evidence="2">Uncharacterized protein</fullName>
    </submittedName>
</protein>
<feature type="region of interest" description="Disordered" evidence="1">
    <location>
        <begin position="41"/>
        <end position="68"/>
    </location>
</feature>
<evidence type="ECO:0000313" key="3">
    <source>
        <dbReference type="Proteomes" id="UP000281406"/>
    </source>
</evidence>
<accession>A0A3N0XGJ2</accession>
<dbReference type="OrthoDB" id="10265409at2759"/>
<name>A0A3N0XGJ2_ANAGA</name>
<evidence type="ECO:0000313" key="2">
    <source>
        <dbReference type="EMBL" id="ROI16492.1"/>
    </source>
</evidence>
<dbReference type="EMBL" id="RJVU01075378">
    <property type="protein sequence ID" value="ROI16492.1"/>
    <property type="molecule type" value="Genomic_DNA"/>
</dbReference>
<proteinExistence type="predicted"/>
<evidence type="ECO:0000256" key="1">
    <source>
        <dbReference type="SAM" id="MobiDB-lite"/>
    </source>
</evidence>
<keyword evidence="3" id="KW-1185">Reference proteome</keyword>
<gene>
    <name evidence="2" type="ORF">DPX16_4526</name>
</gene>
<sequence length="97" mass="10805">MRIVSNGVQPYIVQTGVDTDGETQEEVTTFRMKLDVSEWELKLPTKQGESGKEGDKPGGEKREGLTLETPLGFSKCKNKVWRDGGRARDEGRDMSVC</sequence>
<organism evidence="2 3">
    <name type="scientific">Anabarilius grahami</name>
    <name type="common">Kanglang fish</name>
    <name type="synonym">Barilius grahami</name>
    <dbReference type="NCBI Taxonomy" id="495550"/>
    <lineage>
        <taxon>Eukaryota</taxon>
        <taxon>Metazoa</taxon>
        <taxon>Chordata</taxon>
        <taxon>Craniata</taxon>
        <taxon>Vertebrata</taxon>
        <taxon>Euteleostomi</taxon>
        <taxon>Actinopterygii</taxon>
        <taxon>Neopterygii</taxon>
        <taxon>Teleostei</taxon>
        <taxon>Ostariophysi</taxon>
        <taxon>Cypriniformes</taxon>
        <taxon>Xenocyprididae</taxon>
        <taxon>Xenocypridinae</taxon>
        <taxon>Xenocypridinae incertae sedis</taxon>
        <taxon>Anabarilius</taxon>
    </lineage>
</organism>
<dbReference type="AlphaFoldDB" id="A0A3N0XGJ2"/>
<dbReference type="Proteomes" id="UP000281406">
    <property type="component" value="Unassembled WGS sequence"/>
</dbReference>